<keyword evidence="1" id="KW-0472">Membrane</keyword>
<reference evidence="2 3" key="1">
    <citation type="submission" date="2022-02" db="EMBL/GenBank/DDBJ databases">
        <title>Shinella B3.7 sp. nov., isolated from Sediment (Zhairuo Island).</title>
        <authorList>
            <person name="Chen G."/>
        </authorList>
    </citation>
    <scope>NUCLEOTIDE SEQUENCE [LARGE SCALE GENOMIC DNA]</scope>
    <source>
        <strain evidence="2 3">B3.7</strain>
    </source>
</reference>
<dbReference type="InterPro" id="IPR008523">
    <property type="entry name" value="DUF805"/>
</dbReference>
<proteinExistence type="predicted"/>
<evidence type="ECO:0000313" key="3">
    <source>
        <dbReference type="Proteomes" id="UP001201844"/>
    </source>
</evidence>
<keyword evidence="1" id="KW-0812">Transmembrane</keyword>
<evidence type="ECO:0000313" key="2">
    <source>
        <dbReference type="EMBL" id="MCJ8149177.1"/>
    </source>
</evidence>
<keyword evidence="3" id="KW-1185">Reference proteome</keyword>
<feature type="transmembrane region" description="Helical" evidence="1">
    <location>
        <begin position="55"/>
        <end position="78"/>
    </location>
</feature>
<feature type="transmembrane region" description="Helical" evidence="1">
    <location>
        <begin position="28"/>
        <end position="49"/>
    </location>
</feature>
<dbReference type="EMBL" id="JAKVIN010000003">
    <property type="protein sequence ID" value="MCJ8149177.1"/>
    <property type="molecule type" value="Genomic_DNA"/>
</dbReference>
<name>A0ABT0CKP1_9HYPH</name>
<keyword evidence="1" id="KW-1133">Transmembrane helix</keyword>
<sequence length="128" mass="14541">MTAVEEQRPRLTWLFFGWSGRLSRAPHALGWAFWLMVMSAAFTRVLTVSKDHPSFILWALVFILAAVLSTISSLMLSIKRLHDMNLPAPLILCLFVPALSFFALFVFLVWPGTRGPNEYGRIPDHPKD</sequence>
<organism evidence="2 3">
    <name type="scientific">Shinella sedimenti</name>
    <dbReference type="NCBI Taxonomy" id="2919913"/>
    <lineage>
        <taxon>Bacteria</taxon>
        <taxon>Pseudomonadati</taxon>
        <taxon>Pseudomonadota</taxon>
        <taxon>Alphaproteobacteria</taxon>
        <taxon>Hyphomicrobiales</taxon>
        <taxon>Rhizobiaceae</taxon>
        <taxon>Shinella</taxon>
    </lineage>
</organism>
<gene>
    <name evidence="2" type="ORF">MKI86_08500</name>
</gene>
<evidence type="ECO:0000256" key="1">
    <source>
        <dbReference type="SAM" id="Phobius"/>
    </source>
</evidence>
<accession>A0ABT0CKP1</accession>
<dbReference type="Pfam" id="PF05656">
    <property type="entry name" value="DUF805"/>
    <property type="match status" value="1"/>
</dbReference>
<dbReference type="PANTHER" id="PTHR34980">
    <property type="entry name" value="INNER MEMBRANE PROTEIN-RELATED-RELATED"/>
    <property type="match status" value="1"/>
</dbReference>
<protein>
    <submittedName>
        <fullName evidence="2">DUF805 domain-containing protein</fullName>
    </submittedName>
</protein>
<dbReference type="RefSeq" id="WP_241599883.1">
    <property type="nucleotide sequence ID" value="NZ_JAKVIN010000003.1"/>
</dbReference>
<dbReference type="PANTHER" id="PTHR34980:SF3">
    <property type="entry name" value="BLR8105 PROTEIN"/>
    <property type="match status" value="1"/>
</dbReference>
<dbReference type="Proteomes" id="UP001201844">
    <property type="component" value="Unassembled WGS sequence"/>
</dbReference>
<comment type="caution">
    <text evidence="2">The sequence shown here is derived from an EMBL/GenBank/DDBJ whole genome shotgun (WGS) entry which is preliminary data.</text>
</comment>
<feature type="transmembrane region" description="Helical" evidence="1">
    <location>
        <begin position="90"/>
        <end position="110"/>
    </location>
</feature>